<evidence type="ECO:0000313" key="7">
    <source>
        <dbReference type="Proteomes" id="UP001323405"/>
    </source>
</evidence>
<dbReference type="RefSeq" id="XP_062747147.1">
    <property type="nucleotide sequence ID" value="XM_062887337.1"/>
</dbReference>
<accession>A0ABR0GQY5</accession>
<dbReference type="InterPro" id="IPR036291">
    <property type="entry name" value="NAD(P)-bd_dom_sf"/>
</dbReference>
<dbReference type="Pfam" id="PF02894">
    <property type="entry name" value="GFO_IDH_MocA_C"/>
    <property type="match status" value="1"/>
</dbReference>
<evidence type="ECO:0000256" key="2">
    <source>
        <dbReference type="ARBA" id="ARBA00023002"/>
    </source>
</evidence>
<dbReference type="GeneID" id="87907244"/>
<reference evidence="6 7" key="1">
    <citation type="journal article" date="2023" name="bioRxiv">
        <title>High-quality genome assemblies of four members of thePodospora anserinaspecies complex.</title>
        <authorList>
            <person name="Ament-Velasquez S.L."/>
            <person name="Vogan A.A."/>
            <person name="Wallerman O."/>
            <person name="Hartmann F."/>
            <person name="Gautier V."/>
            <person name="Silar P."/>
            <person name="Giraud T."/>
            <person name="Johannesson H."/>
        </authorList>
    </citation>
    <scope>NUCLEOTIDE SEQUENCE [LARGE SCALE GENOMIC DNA]</scope>
    <source>
        <strain evidence="6 7">CBS 415.72m</strain>
    </source>
</reference>
<dbReference type="PANTHER" id="PTHR43708">
    <property type="entry name" value="CONSERVED EXPRESSED OXIDOREDUCTASE (EUROFUNG)"/>
    <property type="match status" value="1"/>
</dbReference>
<name>A0ABR0GQY5_9PEZI</name>
<dbReference type="InterPro" id="IPR004104">
    <property type="entry name" value="Gfo/Idh/MocA-like_OxRdtase_C"/>
</dbReference>
<comment type="caution">
    <text evidence="6">The sequence shown here is derived from an EMBL/GenBank/DDBJ whole genome shotgun (WGS) entry which is preliminary data.</text>
</comment>
<dbReference type="EMBL" id="JAFFHA010000003">
    <property type="protein sequence ID" value="KAK4658175.1"/>
    <property type="molecule type" value="Genomic_DNA"/>
</dbReference>
<dbReference type="Pfam" id="PF01408">
    <property type="entry name" value="GFO_IDH_MocA"/>
    <property type="match status" value="1"/>
</dbReference>
<dbReference type="SUPFAM" id="SSF51735">
    <property type="entry name" value="NAD(P)-binding Rossmann-fold domains"/>
    <property type="match status" value="1"/>
</dbReference>
<evidence type="ECO:0000259" key="4">
    <source>
        <dbReference type="Pfam" id="PF01408"/>
    </source>
</evidence>
<organism evidence="6 7">
    <name type="scientific">Podospora pseudocomata</name>
    <dbReference type="NCBI Taxonomy" id="2093779"/>
    <lineage>
        <taxon>Eukaryota</taxon>
        <taxon>Fungi</taxon>
        <taxon>Dikarya</taxon>
        <taxon>Ascomycota</taxon>
        <taxon>Pezizomycotina</taxon>
        <taxon>Sordariomycetes</taxon>
        <taxon>Sordariomycetidae</taxon>
        <taxon>Sordariales</taxon>
        <taxon>Podosporaceae</taxon>
        <taxon>Podospora</taxon>
    </lineage>
</organism>
<protein>
    <recommendedName>
        <fullName evidence="8">Oxidoreductase</fullName>
    </recommendedName>
</protein>
<proteinExistence type="inferred from homology"/>
<keyword evidence="2" id="KW-0560">Oxidoreductase</keyword>
<evidence type="ECO:0000256" key="1">
    <source>
        <dbReference type="ARBA" id="ARBA00010928"/>
    </source>
</evidence>
<dbReference type="InterPro" id="IPR000683">
    <property type="entry name" value="Gfo/Idh/MocA-like_OxRdtase_N"/>
</dbReference>
<dbReference type="Gene3D" id="3.30.360.10">
    <property type="entry name" value="Dihydrodipicolinate Reductase, domain 2"/>
    <property type="match status" value="1"/>
</dbReference>
<evidence type="ECO:0008006" key="8">
    <source>
        <dbReference type="Google" id="ProtNLM"/>
    </source>
</evidence>
<evidence type="ECO:0000256" key="3">
    <source>
        <dbReference type="SAM" id="MobiDB-lite"/>
    </source>
</evidence>
<sequence length="426" mass="47156">MSPSRGWILDSATPQTTTTSMLKKGPLILKEIPSERYSERTKLPLVLNTNLTMTEKQFNVGIVGYGLSAKVFHIPFIQLTPSLKLHSIVQRTPKPGNSAPEDYPDLKHYTAPEDLIADPHIDVVVLCTPPNTHYPLTRSALLNNKHVLVEKPFVPTSSEADELTALARQQKRVLCVYQNRRWDSDFLTVQNLLKEDKLGRIVEFETHFDRLRLTALAKGSTWKAGLKMDEAGGVLYDLGSHLLDQVFVLFGMPDGVTGRFVNQREGRLVTGDGTDEQEPDSVTAILSYKNKGLLVFVRAGVACVETRQMRFWVRGTKGSYHKSGLDPQEDHLRAGGKATDTDFGKESEDRFGRLCIVGGDGKVEDQVCPTVEPETYVRFYHLFAKAVASGKEEGVPVPASQAAQVLRIIEAVRESAKTGSEVAPQA</sequence>
<feature type="compositionally biased region" description="Basic and acidic residues" evidence="3">
    <location>
        <begin position="328"/>
        <end position="345"/>
    </location>
</feature>
<gene>
    <name evidence="6" type="ORF">QC762_204440</name>
</gene>
<keyword evidence="7" id="KW-1185">Reference proteome</keyword>
<evidence type="ECO:0000259" key="5">
    <source>
        <dbReference type="Pfam" id="PF02894"/>
    </source>
</evidence>
<feature type="domain" description="Gfo/Idh/MocA-like oxidoreductase N-terminal" evidence="4">
    <location>
        <begin position="58"/>
        <end position="177"/>
    </location>
</feature>
<comment type="similarity">
    <text evidence="1">Belongs to the Gfo/Idh/MocA family.</text>
</comment>
<dbReference type="PANTHER" id="PTHR43708:SF5">
    <property type="entry name" value="CONSERVED EXPRESSED OXIDOREDUCTASE (EUROFUNG)-RELATED"/>
    <property type="match status" value="1"/>
</dbReference>
<dbReference type="Proteomes" id="UP001323405">
    <property type="component" value="Unassembled WGS sequence"/>
</dbReference>
<dbReference type="InterPro" id="IPR051317">
    <property type="entry name" value="Gfo/Idh/MocA_oxidoreduct"/>
</dbReference>
<feature type="domain" description="Gfo/Idh/MocA-like oxidoreductase C-terminal" evidence="5">
    <location>
        <begin position="192"/>
        <end position="422"/>
    </location>
</feature>
<evidence type="ECO:0000313" key="6">
    <source>
        <dbReference type="EMBL" id="KAK4658175.1"/>
    </source>
</evidence>
<feature type="region of interest" description="Disordered" evidence="3">
    <location>
        <begin position="323"/>
        <end position="345"/>
    </location>
</feature>
<dbReference type="Gene3D" id="3.40.50.720">
    <property type="entry name" value="NAD(P)-binding Rossmann-like Domain"/>
    <property type="match status" value="1"/>
</dbReference>